<reference evidence="2" key="1">
    <citation type="journal article" date="2021" name="Proc. Natl. Acad. Sci. U.S.A.">
        <title>A Catalog of Tens of Thousands of Viruses from Human Metagenomes Reveals Hidden Associations with Chronic Diseases.</title>
        <authorList>
            <person name="Tisza M.J."/>
            <person name="Buck C.B."/>
        </authorList>
    </citation>
    <scope>NUCLEOTIDE SEQUENCE</scope>
    <source>
        <strain evidence="2">CtHiz26</strain>
    </source>
</reference>
<keyword evidence="1" id="KW-0472">Membrane</keyword>
<proteinExistence type="predicted"/>
<keyword evidence="1" id="KW-1133">Transmembrane helix</keyword>
<protein>
    <submittedName>
        <fullName evidence="2">Uncharacterized protein</fullName>
    </submittedName>
</protein>
<organism evidence="2">
    <name type="scientific">Siphoviridae sp. ctHiz26</name>
    <dbReference type="NCBI Taxonomy" id="2825423"/>
    <lineage>
        <taxon>Viruses</taxon>
        <taxon>Duplodnaviria</taxon>
        <taxon>Heunggongvirae</taxon>
        <taxon>Uroviricota</taxon>
        <taxon>Caudoviricetes</taxon>
    </lineage>
</organism>
<dbReference type="EMBL" id="BK015583">
    <property type="protein sequence ID" value="DAE14456.1"/>
    <property type="molecule type" value="Genomic_DNA"/>
</dbReference>
<evidence type="ECO:0000313" key="2">
    <source>
        <dbReference type="EMBL" id="DAE14456.1"/>
    </source>
</evidence>
<feature type="transmembrane region" description="Helical" evidence="1">
    <location>
        <begin position="29"/>
        <end position="49"/>
    </location>
</feature>
<accession>A0A8S5Q5V9</accession>
<keyword evidence="1" id="KW-0812">Transmembrane</keyword>
<name>A0A8S5Q5V9_9CAUD</name>
<sequence length="54" mass="6557">MKKIKVKACYYLGKKDWQFMLLPTIGGDYHRNLLTIGFIWLFFVFYVRIDYSSK</sequence>
<evidence type="ECO:0000256" key="1">
    <source>
        <dbReference type="SAM" id="Phobius"/>
    </source>
</evidence>